<feature type="domain" description="EF-hand" evidence="2">
    <location>
        <begin position="309"/>
        <end position="344"/>
    </location>
</feature>
<gene>
    <name evidence="4" type="ORF">GA0071312_1772</name>
    <name evidence="3" type="ORF">HLUCCO17_12730</name>
</gene>
<evidence type="ECO:0000313" key="4">
    <source>
        <dbReference type="EMBL" id="SCC80844.1"/>
    </source>
</evidence>
<proteinExistence type="predicted"/>
<dbReference type="InterPro" id="IPR018247">
    <property type="entry name" value="EF_Hand_1_Ca_BS"/>
</dbReference>
<organism evidence="3 5">
    <name type="scientific">Saliniramus fredricksonii</name>
    <dbReference type="NCBI Taxonomy" id="1653334"/>
    <lineage>
        <taxon>Bacteria</taxon>
        <taxon>Pseudomonadati</taxon>
        <taxon>Pseudomonadota</taxon>
        <taxon>Alphaproteobacteria</taxon>
        <taxon>Hyphomicrobiales</taxon>
        <taxon>Salinarimonadaceae</taxon>
        <taxon>Saliniramus</taxon>
    </lineage>
</organism>
<evidence type="ECO:0000259" key="2">
    <source>
        <dbReference type="PROSITE" id="PS50222"/>
    </source>
</evidence>
<keyword evidence="6" id="KW-1185">Reference proteome</keyword>
<name>A0A0P8BKC6_9HYPH</name>
<dbReference type="PROSITE" id="PS00018">
    <property type="entry name" value="EF_HAND_1"/>
    <property type="match status" value="2"/>
</dbReference>
<feature type="region of interest" description="Disordered" evidence="1">
    <location>
        <begin position="36"/>
        <end position="58"/>
    </location>
</feature>
<protein>
    <submittedName>
        <fullName evidence="3 4">EF hand</fullName>
    </submittedName>
</protein>
<dbReference type="OrthoDB" id="8754850at2"/>
<dbReference type="AlphaFoldDB" id="A0A0P8BKC6"/>
<dbReference type="InterPro" id="IPR002048">
    <property type="entry name" value="EF_hand_dom"/>
</dbReference>
<feature type="domain" description="EF-hand" evidence="2">
    <location>
        <begin position="459"/>
        <end position="494"/>
    </location>
</feature>
<dbReference type="PROSITE" id="PS50222">
    <property type="entry name" value="EF_HAND_2"/>
    <property type="match status" value="2"/>
</dbReference>
<dbReference type="RefSeq" id="WP_074444662.1">
    <property type="nucleotide sequence ID" value="NZ_FMBM01000002.1"/>
</dbReference>
<dbReference type="STRING" id="1653334.GA0071312_1772"/>
<dbReference type="Gene3D" id="1.10.238.10">
    <property type="entry name" value="EF-hand"/>
    <property type="match status" value="1"/>
</dbReference>
<comment type="caution">
    <text evidence="3">The sequence shown here is derived from an EMBL/GenBank/DDBJ whole genome shotgun (WGS) entry which is preliminary data.</text>
</comment>
<dbReference type="Proteomes" id="UP000182800">
    <property type="component" value="Unassembled WGS sequence"/>
</dbReference>
<dbReference type="Proteomes" id="UP000050497">
    <property type="component" value="Unassembled WGS sequence"/>
</dbReference>
<feature type="region of interest" description="Disordered" evidence="1">
    <location>
        <begin position="1"/>
        <end position="24"/>
    </location>
</feature>
<feature type="compositionally biased region" description="Polar residues" evidence="1">
    <location>
        <begin position="36"/>
        <end position="49"/>
    </location>
</feature>
<evidence type="ECO:0000313" key="3">
    <source>
        <dbReference type="EMBL" id="KPQ09965.1"/>
    </source>
</evidence>
<dbReference type="PATRIC" id="fig|1653334.4.peg.122"/>
<dbReference type="GO" id="GO:0005509">
    <property type="term" value="F:calcium ion binding"/>
    <property type="evidence" value="ECO:0007669"/>
    <property type="project" value="InterPro"/>
</dbReference>
<reference evidence="4 6" key="2">
    <citation type="submission" date="2016-08" db="EMBL/GenBank/DDBJ databases">
        <authorList>
            <person name="Varghese N."/>
            <person name="Submissions Spin"/>
        </authorList>
    </citation>
    <scope>NUCLEOTIDE SEQUENCE [LARGE SCALE GENOMIC DNA]</scope>
    <source>
        <strain evidence="4 6">HL-109</strain>
    </source>
</reference>
<dbReference type="SMART" id="SM00054">
    <property type="entry name" value="EFh"/>
    <property type="match status" value="3"/>
</dbReference>
<evidence type="ECO:0000256" key="1">
    <source>
        <dbReference type="SAM" id="MobiDB-lite"/>
    </source>
</evidence>
<accession>A0A0P8BKC6</accession>
<dbReference type="InterPro" id="IPR011992">
    <property type="entry name" value="EF-hand-dom_pair"/>
</dbReference>
<evidence type="ECO:0000313" key="6">
    <source>
        <dbReference type="Proteomes" id="UP000182800"/>
    </source>
</evidence>
<sequence length="503" mass="55647">MQFQSSFGPIPSQFDPKRNTQQPADAADFQITQHAPGNQAATQQPTTLNHHATQMQQTQMQAPLVNSMQSPLSGSASEVFNRARVISFTEPTRAELNFRTENTDFKNSLVMYKLAGDGTVKETNVVFPNASMIGDGGQLQPGNSKVELDFNAGDQVGFAMVPNAFRNPQSRELLARQDGQFALVNESGKPSNLFNEHPGGMNLVHIDPFGNMNPINGEYGNKLFHTTGNMDQGIQTNVDGHDHADQVVDPDGGRMFIGMDDRYAPENPGRESLIFQLDIGQNNARALSEPLISDRPGSFRDMAGADWQLTADEAMAAAHSFDRDGDGRLNQQEWAEFAPMLNLTPEDHKHLFGPKGRGDIVGLVDMLRAGDRNGSGTIDAPEVLDLSRHLNGNDPNRIQSFREAAGFDWQLDFEEFISTAESHDAQKDGFSQEEWNRFAPVLGFSPEDRNLFLDQMGKFNVQQFKAVFQLADGDADGRLNPHEAVEMRRIVHEEFGPVDFPKS</sequence>
<dbReference type="EMBL" id="LJSX01000020">
    <property type="protein sequence ID" value="KPQ09965.1"/>
    <property type="molecule type" value="Genomic_DNA"/>
</dbReference>
<reference evidence="3 5" key="1">
    <citation type="submission" date="2015-09" db="EMBL/GenBank/DDBJ databases">
        <title>Identification and resolution of microdiversity through metagenomic sequencing of parallel consortia.</title>
        <authorList>
            <person name="Nelson W.C."/>
            <person name="Romine M.F."/>
            <person name="Lindemann S.R."/>
        </authorList>
    </citation>
    <scope>NUCLEOTIDE SEQUENCE [LARGE SCALE GENOMIC DNA]</scope>
    <source>
        <strain evidence="3">HL-109</strain>
    </source>
</reference>
<dbReference type="SUPFAM" id="SSF47473">
    <property type="entry name" value="EF-hand"/>
    <property type="match status" value="1"/>
</dbReference>
<dbReference type="Pfam" id="PF13202">
    <property type="entry name" value="EF-hand_5"/>
    <property type="match status" value="3"/>
</dbReference>
<evidence type="ECO:0000313" key="5">
    <source>
        <dbReference type="Proteomes" id="UP000050497"/>
    </source>
</evidence>
<dbReference type="EMBL" id="FMBM01000002">
    <property type="protein sequence ID" value="SCC80844.1"/>
    <property type="molecule type" value="Genomic_DNA"/>
</dbReference>